<dbReference type="Proteomes" id="UP001152795">
    <property type="component" value="Unassembled WGS sequence"/>
</dbReference>
<evidence type="ECO:0000313" key="2">
    <source>
        <dbReference type="Proteomes" id="UP001152795"/>
    </source>
</evidence>
<sequence>MAVCDARYVFTLVNVGDFGSNNDSGVLENSTIGKAFASDQMGLPDEQHVE</sequence>
<keyword evidence="2" id="KW-1185">Reference proteome</keyword>
<evidence type="ECO:0000313" key="1">
    <source>
        <dbReference type="EMBL" id="CAB3993612.1"/>
    </source>
</evidence>
<protein>
    <submittedName>
        <fullName evidence="1">Uncharacterized protein</fullName>
    </submittedName>
</protein>
<reference evidence="1" key="1">
    <citation type="submission" date="2020-04" db="EMBL/GenBank/DDBJ databases">
        <authorList>
            <person name="Alioto T."/>
            <person name="Alioto T."/>
            <person name="Gomez Garrido J."/>
        </authorList>
    </citation>
    <scope>NUCLEOTIDE SEQUENCE</scope>
    <source>
        <strain evidence="1">A484AB</strain>
    </source>
</reference>
<proteinExistence type="predicted"/>
<dbReference type="OrthoDB" id="8189124at2759"/>
<gene>
    <name evidence="1" type="ORF">PACLA_8A014063</name>
</gene>
<accession>A0A7D9DX89</accession>
<comment type="caution">
    <text evidence="1">The sequence shown here is derived from an EMBL/GenBank/DDBJ whole genome shotgun (WGS) entry which is preliminary data.</text>
</comment>
<dbReference type="AlphaFoldDB" id="A0A7D9DX89"/>
<dbReference type="EMBL" id="CACRXK020002292">
    <property type="protein sequence ID" value="CAB3993612.1"/>
    <property type="molecule type" value="Genomic_DNA"/>
</dbReference>
<organism evidence="1 2">
    <name type="scientific">Paramuricea clavata</name>
    <name type="common">Red gorgonian</name>
    <name type="synonym">Violescent sea-whip</name>
    <dbReference type="NCBI Taxonomy" id="317549"/>
    <lineage>
        <taxon>Eukaryota</taxon>
        <taxon>Metazoa</taxon>
        <taxon>Cnidaria</taxon>
        <taxon>Anthozoa</taxon>
        <taxon>Octocorallia</taxon>
        <taxon>Malacalcyonacea</taxon>
        <taxon>Plexauridae</taxon>
        <taxon>Paramuricea</taxon>
    </lineage>
</organism>
<name>A0A7D9DX89_PARCT</name>
<feature type="non-terminal residue" evidence="1">
    <location>
        <position position="50"/>
    </location>
</feature>